<sequence>MKLEGKVAVITGAAQGIGKAMALRFAGEGAKVVIGDLNEEAAAQAAKEITDAGGEATIVVGDCATREGADALVERATSKFGRLDIVCNNAGVLDGLTPCADTSDELWDK</sequence>
<comment type="similarity">
    <text evidence="1">Belongs to the short-chain dehydrogenases/reductases (SDR) family.</text>
</comment>
<proteinExistence type="inferred from homology"/>
<dbReference type="CDD" id="cd05233">
    <property type="entry name" value="SDR_c"/>
    <property type="match status" value="1"/>
</dbReference>
<dbReference type="AlphaFoldDB" id="A0A383EJL0"/>
<dbReference type="PANTHER" id="PTHR43669">
    <property type="entry name" value="5-KETO-D-GLUCONATE 5-REDUCTASE"/>
    <property type="match status" value="1"/>
</dbReference>
<feature type="non-terminal residue" evidence="3">
    <location>
        <position position="109"/>
    </location>
</feature>
<dbReference type="InterPro" id="IPR002347">
    <property type="entry name" value="SDR_fam"/>
</dbReference>
<organism evidence="3">
    <name type="scientific">marine metagenome</name>
    <dbReference type="NCBI Taxonomy" id="408172"/>
    <lineage>
        <taxon>unclassified sequences</taxon>
        <taxon>metagenomes</taxon>
        <taxon>ecological metagenomes</taxon>
    </lineage>
</organism>
<dbReference type="Pfam" id="PF00106">
    <property type="entry name" value="adh_short"/>
    <property type="match status" value="1"/>
</dbReference>
<accession>A0A383EJL0</accession>
<dbReference type="PANTHER" id="PTHR43669:SF14">
    <property type="entry name" value="OXIDOREDUCTASE"/>
    <property type="match status" value="1"/>
</dbReference>
<dbReference type="EMBL" id="UINC01226148">
    <property type="protein sequence ID" value="SVE56510.1"/>
    <property type="molecule type" value="Genomic_DNA"/>
</dbReference>
<reference evidence="3" key="1">
    <citation type="submission" date="2018-05" db="EMBL/GenBank/DDBJ databases">
        <authorList>
            <person name="Lanie J.A."/>
            <person name="Ng W.-L."/>
            <person name="Kazmierczak K.M."/>
            <person name="Andrzejewski T.M."/>
            <person name="Davidsen T.M."/>
            <person name="Wayne K.J."/>
            <person name="Tettelin H."/>
            <person name="Glass J.I."/>
            <person name="Rusch D."/>
            <person name="Podicherti R."/>
            <person name="Tsui H.-C.T."/>
            <person name="Winkler M.E."/>
        </authorList>
    </citation>
    <scope>NUCLEOTIDE SEQUENCE</scope>
</reference>
<evidence type="ECO:0000313" key="3">
    <source>
        <dbReference type="EMBL" id="SVE56510.1"/>
    </source>
</evidence>
<dbReference type="InterPro" id="IPR036291">
    <property type="entry name" value="NAD(P)-bd_dom_sf"/>
</dbReference>
<dbReference type="PRINTS" id="PR00081">
    <property type="entry name" value="GDHRDH"/>
</dbReference>
<keyword evidence="2" id="KW-0560">Oxidoreductase</keyword>
<evidence type="ECO:0000256" key="2">
    <source>
        <dbReference type="ARBA" id="ARBA00023002"/>
    </source>
</evidence>
<name>A0A383EJL0_9ZZZZ</name>
<protein>
    <submittedName>
        <fullName evidence="3">Uncharacterized protein</fullName>
    </submittedName>
</protein>
<dbReference type="GO" id="GO:0016491">
    <property type="term" value="F:oxidoreductase activity"/>
    <property type="evidence" value="ECO:0007669"/>
    <property type="project" value="UniProtKB-KW"/>
</dbReference>
<evidence type="ECO:0000256" key="1">
    <source>
        <dbReference type="ARBA" id="ARBA00006484"/>
    </source>
</evidence>
<dbReference type="Gene3D" id="3.40.50.720">
    <property type="entry name" value="NAD(P)-binding Rossmann-like Domain"/>
    <property type="match status" value="1"/>
</dbReference>
<gene>
    <name evidence="3" type="ORF">METZ01_LOCUS509364</name>
</gene>
<dbReference type="SUPFAM" id="SSF51735">
    <property type="entry name" value="NAD(P)-binding Rossmann-fold domains"/>
    <property type="match status" value="1"/>
</dbReference>